<dbReference type="Gene3D" id="3.30.750.44">
    <property type="match status" value="1"/>
</dbReference>
<dbReference type="CDD" id="cd07560">
    <property type="entry name" value="Peptidase_S41_CPP"/>
    <property type="match status" value="1"/>
</dbReference>
<feature type="transmembrane region" description="Helical" evidence="6">
    <location>
        <begin position="17"/>
        <end position="37"/>
    </location>
</feature>
<evidence type="ECO:0000256" key="6">
    <source>
        <dbReference type="SAM" id="Phobius"/>
    </source>
</evidence>
<organism evidence="8 9">
    <name type="scientific">Clostridium isatidis</name>
    <dbReference type="NCBI Taxonomy" id="182773"/>
    <lineage>
        <taxon>Bacteria</taxon>
        <taxon>Bacillati</taxon>
        <taxon>Bacillota</taxon>
        <taxon>Clostridia</taxon>
        <taxon>Eubacteriales</taxon>
        <taxon>Clostridiaceae</taxon>
        <taxon>Clostridium</taxon>
    </lineage>
</organism>
<evidence type="ECO:0000313" key="9">
    <source>
        <dbReference type="Proteomes" id="UP000264883"/>
    </source>
</evidence>
<dbReference type="SMART" id="SM00228">
    <property type="entry name" value="PDZ"/>
    <property type="match status" value="1"/>
</dbReference>
<dbReference type="CDD" id="cd06782">
    <property type="entry name" value="cpPDZ_CPP-like"/>
    <property type="match status" value="1"/>
</dbReference>
<name>A0A343JFF1_9CLOT</name>
<reference evidence="8 9" key="1">
    <citation type="submission" date="2016-08" db="EMBL/GenBank/DDBJ databases">
        <title>Complete Genome Sequence Of The Indigo Reducing Clostridium isatidis DSM15098.</title>
        <authorList>
            <person name="Little G.T."/>
            <person name="Minton N.P."/>
        </authorList>
    </citation>
    <scope>NUCLEOTIDE SEQUENCE [LARGE SCALE GENOMIC DNA]</scope>
    <source>
        <strain evidence="8 9">DSM 15098</strain>
    </source>
</reference>
<dbReference type="KEGG" id="cia:BEN51_12580"/>
<dbReference type="Pfam" id="PF17820">
    <property type="entry name" value="PDZ_6"/>
    <property type="match status" value="1"/>
</dbReference>
<dbReference type="Gene3D" id="3.90.226.10">
    <property type="entry name" value="2-enoyl-CoA Hydratase, Chain A, domain 1"/>
    <property type="match status" value="1"/>
</dbReference>
<keyword evidence="3 5" id="KW-0378">Hydrolase</keyword>
<dbReference type="PANTHER" id="PTHR32060">
    <property type="entry name" value="TAIL-SPECIFIC PROTEASE"/>
    <property type="match status" value="1"/>
</dbReference>
<dbReference type="InterPro" id="IPR041489">
    <property type="entry name" value="PDZ_6"/>
</dbReference>
<sequence>MEDKNNQVQKRSLKKPIIITLIIVIFLISNIFLFYLGNILAMNGVTIGKVSEDVASDLSDIKDVQKYELLFQVRNALLAKYDGEIDDEKLLEAAIKGMTDSLNDPYTVFMNAEEYKQFIEQSEGEFVGIGAHLGIKEDKVTVIAPIEGSPAEAAGLQSGDVIIEVDGKELVNPTLDNTVAMIRGEQGTNVTLKVQRNETEILDIVIKRDVIKVEAVRGEIVEDNIGYIQITSFDEDVADEFKNKILELKDKGMKGIILDLRGNPGGFLNEAVEVASQFIEKGKIITYTIDKYDNKVESKSVGGDAIGMPLVVLIDGGSASASEVVTGALRDYGVATTVGEKSFGKGIVQQLIEFEGGTVGLKVTTSKYYSPKGENIHKIGITPDIEVSIPKETMQMEYNRSIDTQYLKALEVLKDKMK</sequence>
<dbReference type="NCBIfam" id="TIGR00225">
    <property type="entry name" value="prc"/>
    <property type="match status" value="1"/>
</dbReference>
<gene>
    <name evidence="8" type="ORF">BEN51_12580</name>
</gene>
<dbReference type="InterPro" id="IPR001478">
    <property type="entry name" value="PDZ"/>
</dbReference>
<dbReference type="SUPFAM" id="SSF50156">
    <property type="entry name" value="PDZ domain-like"/>
    <property type="match status" value="1"/>
</dbReference>
<dbReference type="GO" id="GO:0006508">
    <property type="term" value="P:proteolysis"/>
    <property type="evidence" value="ECO:0007669"/>
    <property type="project" value="UniProtKB-KW"/>
</dbReference>
<dbReference type="InterPro" id="IPR004447">
    <property type="entry name" value="Peptidase_S41A"/>
</dbReference>
<evidence type="ECO:0000256" key="4">
    <source>
        <dbReference type="ARBA" id="ARBA00022825"/>
    </source>
</evidence>
<accession>A0A343JFF1</accession>
<evidence type="ECO:0000256" key="5">
    <source>
        <dbReference type="RuleBase" id="RU004404"/>
    </source>
</evidence>
<evidence type="ECO:0000259" key="7">
    <source>
        <dbReference type="PROSITE" id="PS50106"/>
    </source>
</evidence>
<dbReference type="InterPro" id="IPR055210">
    <property type="entry name" value="CtpA/B_N"/>
</dbReference>
<dbReference type="PROSITE" id="PS50106">
    <property type="entry name" value="PDZ"/>
    <property type="match status" value="1"/>
</dbReference>
<evidence type="ECO:0000313" key="8">
    <source>
        <dbReference type="EMBL" id="ASW44259.1"/>
    </source>
</evidence>
<dbReference type="SUPFAM" id="SSF52096">
    <property type="entry name" value="ClpP/crotonase"/>
    <property type="match status" value="1"/>
</dbReference>
<dbReference type="SMART" id="SM00245">
    <property type="entry name" value="TSPc"/>
    <property type="match status" value="1"/>
</dbReference>
<dbReference type="Pfam" id="PF22694">
    <property type="entry name" value="CtpB_N-like"/>
    <property type="match status" value="1"/>
</dbReference>
<comment type="similarity">
    <text evidence="1 5">Belongs to the peptidase S41A family.</text>
</comment>
<dbReference type="FunFam" id="2.30.42.10:FF:000063">
    <property type="entry name" value="Peptidase, S41 family"/>
    <property type="match status" value="1"/>
</dbReference>
<protein>
    <submittedName>
        <fullName evidence="8">Peptidase S41</fullName>
    </submittedName>
</protein>
<dbReference type="GO" id="GO:0007165">
    <property type="term" value="P:signal transduction"/>
    <property type="evidence" value="ECO:0007669"/>
    <property type="project" value="TreeGrafter"/>
</dbReference>
<dbReference type="PANTHER" id="PTHR32060:SF30">
    <property type="entry name" value="CARBOXY-TERMINAL PROCESSING PROTEASE CTPA"/>
    <property type="match status" value="1"/>
</dbReference>
<dbReference type="EMBL" id="CP016786">
    <property type="protein sequence ID" value="ASW44259.1"/>
    <property type="molecule type" value="Genomic_DNA"/>
</dbReference>
<keyword evidence="6" id="KW-0472">Membrane</keyword>
<dbReference type="Pfam" id="PF03572">
    <property type="entry name" value="Peptidase_S41"/>
    <property type="match status" value="1"/>
</dbReference>
<dbReference type="GO" id="GO:0030288">
    <property type="term" value="C:outer membrane-bounded periplasmic space"/>
    <property type="evidence" value="ECO:0007669"/>
    <property type="project" value="TreeGrafter"/>
</dbReference>
<keyword evidence="6" id="KW-1133">Transmembrane helix</keyword>
<dbReference type="AlphaFoldDB" id="A0A343JFF1"/>
<proteinExistence type="inferred from homology"/>
<keyword evidence="9" id="KW-1185">Reference proteome</keyword>
<dbReference type="GO" id="GO:0008236">
    <property type="term" value="F:serine-type peptidase activity"/>
    <property type="evidence" value="ECO:0007669"/>
    <property type="project" value="UniProtKB-KW"/>
</dbReference>
<keyword evidence="2 5" id="KW-0645">Protease</keyword>
<evidence type="ECO:0000256" key="2">
    <source>
        <dbReference type="ARBA" id="ARBA00022670"/>
    </source>
</evidence>
<dbReference type="Gene3D" id="2.30.42.10">
    <property type="match status" value="1"/>
</dbReference>
<dbReference type="OrthoDB" id="9812068at2"/>
<feature type="domain" description="PDZ" evidence="7">
    <location>
        <begin position="115"/>
        <end position="183"/>
    </location>
</feature>
<dbReference type="RefSeq" id="WP_119866383.1">
    <property type="nucleotide sequence ID" value="NZ_CP016786.1"/>
</dbReference>
<dbReference type="InterPro" id="IPR029045">
    <property type="entry name" value="ClpP/crotonase-like_dom_sf"/>
</dbReference>
<dbReference type="InterPro" id="IPR005151">
    <property type="entry name" value="Tail-specific_protease"/>
</dbReference>
<dbReference type="GO" id="GO:0004175">
    <property type="term" value="F:endopeptidase activity"/>
    <property type="evidence" value="ECO:0007669"/>
    <property type="project" value="TreeGrafter"/>
</dbReference>
<evidence type="ECO:0000256" key="3">
    <source>
        <dbReference type="ARBA" id="ARBA00022801"/>
    </source>
</evidence>
<keyword evidence="4 5" id="KW-0720">Serine protease</keyword>
<keyword evidence="6" id="KW-0812">Transmembrane</keyword>
<dbReference type="Proteomes" id="UP000264883">
    <property type="component" value="Chromosome"/>
</dbReference>
<evidence type="ECO:0000256" key="1">
    <source>
        <dbReference type="ARBA" id="ARBA00009179"/>
    </source>
</evidence>
<dbReference type="InterPro" id="IPR036034">
    <property type="entry name" value="PDZ_sf"/>
</dbReference>